<comment type="caution">
    <text evidence="2">The sequence shown here is derived from an EMBL/GenBank/DDBJ whole genome shotgun (WGS) entry which is preliminary data.</text>
</comment>
<protein>
    <submittedName>
        <fullName evidence="2">Uncharacterized protein</fullName>
    </submittedName>
</protein>
<reference evidence="2" key="1">
    <citation type="submission" date="2023-02" db="EMBL/GenBank/DDBJ databases">
        <title>Description of Herbaspirillum huttiense subsp. nephrolepsisexaltata and Herbaspirillum huttiense subsp. lycopersicon.</title>
        <authorList>
            <person name="Poudel M."/>
            <person name="Sharma A."/>
            <person name="Goss E."/>
            <person name="Tapia J.H."/>
            <person name="Harmon C.M."/>
            <person name="Jones J.B."/>
        </authorList>
    </citation>
    <scope>NUCLEOTIDE SEQUENCE</scope>
    <source>
        <strain evidence="2">NC40101</strain>
    </source>
</reference>
<proteinExistence type="predicted"/>
<feature type="region of interest" description="Disordered" evidence="1">
    <location>
        <begin position="107"/>
        <end position="130"/>
    </location>
</feature>
<organism evidence="2">
    <name type="scientific">Herbaspirillum huttiense subsp. nephrolepidis</name>
    <dbReference type="NCBI Taxonomy" id="3075126"/>
    <lineage>
        <taxon>Bacteria</taxon>
        <taxon>Pseudomonadati</taxon>
        <taxon>Pseudomonadota</taxon>
        <taxon>Betaproteobacteria</taxon>
        <taxon>Burkholderiales</taxon>
        <taxon>Oxalobacteraceae</taxon>
        <taxon>Herbaspirillum</taxon>
    </lineage>
</organism>
<accession>A0AAE4GDN0</accession>
<dbReference type="EMBL" id="JAVRAA010000011">
    <property type="protein sequence ID" value="MDT0339004.1"/>
    <property type="molecule type" value="Genomic_DNA"/>
</dbReference>
<evidence type="ECO:0000313" key="2">
    <source>
        <dbReference type="EMBL" id="MDT0339004.1"/>
    </source>
</evidence>
<dbReference type="AlphaFoldDB" id="A0AAE4GDN0"/>
<name>A0AAE4GDN0_9BURK</name>
<gene>
    <name evidence="2" type="ORF">RJN63_19375</name>
</gene>
<evidence type="ECO:0000256" key="1">
    <source>
        <dbReference type="SAM" id="MobiDB-lite"/>
    </source>
</evidence>
<feature type="compositionally biased region" description="Polar residues" evidence="1">
    <location>
        <begin position="108"/>
        <end position="130"/>
    </location>
</feature>
<sequence>MTVGCESREELVEKHYVLGWVLEGGLAVNDVPQLHHKTMEVAKDAFRTMLEQGDVMHWSPTAIQIINKRFDTRGIPAPLSLQRCEAVLDELIVSAAQTLSMPRIGWSARSSGSGRNSTACWRSPNTCPTR</sequence>